<protein>
    <submittedName>
        <fullName evidence="1">Uncharacterized protein</fullName>
    </submittedName>
</protein>
<reference evidence="1 2" key="1">
    <citation type="journal article" date="2019" name="Sci. Rep.">
        <title>Orb-weaving spider Araneus ventricosus genome elucidates the spidroin gene catalogue.</title>
        <authorList>
            <person name="Kono N."/>
            <person name="Nakamura H."/>
            <person name="Ohtoshi R."/>
            <person name="Moran D.A.P."/>
            <person name="Shinohara A."/>
            <person name="Yoshida Y."/>
            <person name="Fujiwara M."/>
            <person name="Mori M."/>
            <person name="Tomita M."/>
            <person name="Arakawa K."/>
        </authorList>
    </citation>
    <scope>NUCLEOTIDE SEQUENCE [LARGE SCALE GENOMIC DNA]</scope>
</reference>
<accession>A0A4Y2S0F9</accession>
<dbReference type="AlphaFoldDB" id="A0A4Y2S0F9"/>
<dbReference type="EMBL" id="BGPR01019106">
    <property type="protein sequence ID" value="GBN80969.1"/>
    <property type="molecule type" value="Genomic_DNA"/>
</dbReference>
<evidence type="ECO:0000313" key="2">
    <source>
        <dbReference type="Proteomes" id="UP000499080"/>
    </source>
</evidence>
<proteinExistence type="predicted"/>
<dbReference type="Proteomes" id="UP000499080">
    <property type="component" value="Unassembled WGS sequence"/>
</dbReference>
<keyword evidence="2" id="KW-1185">Reference proteome</keyword>
<comment type="caution">
    <text evidence="1">The sequence shown here is derived from an EMBL/GenBank/DDBJ whole genome shotgun (WGS) entry which is preliminary data.</text>
</comment>
<feature type="non-terminal residue" evidence="1">
    <location>
        <position position="1"/>
    </location>
</feature>
<name>A0A4Y2S0F9_ARAVE</name>
<sequence length="92" mass="10262">VAETFFNRKELFSFKSLRSAALGNPHPNNLATQTRKVCLFERQPPHIRNPQVVCFLLACFRRAVFALASSVCPTDRRMGAGVVNTESRVTPA</sequence>
<gene>
    <name evidence="1" type="ORF">AVEN_100146_1</name>
</gene>
<evidence type="ECO:0000313" key="1">
    <source>
        <dbReference type="EMBL" id="GBN80969.1"/>
    </source>
</evidence>
<organism evidence="1 2">
    <name type="scientific">Araneus ventricosus</name>
    <name type="common">Orbweaver spider</name>
    <name type="synonym">Epeira ventricosa</name>
    <dbReference type="NCBI Taxonomy" id="182803"/>
    <lineage>
        <taxon>Eukaryota</taxon>
        <taxon>Metazoa</taxon>
        <taxon>Ecdysozoa</taxon>
        <taxon>Arthropoda</taxon>
        <taxon>Chelicerata</taxon>
        <taxon>Arachnida</taxon>
        <taxon>Araneae</taxon>
        <taxon>Araneomorphae</taxon>
        <taxon>Entelegynae</taxon>
        <taxon>Araneoidea</taxon>
        <taxon>Araneidae</taxon>
        <taxon>Araneus</taxon>
    </lineage>
</organism>